<evidence type="ECO:0000313" key="1">
    <source>
        <dbReference type="EMBL" id="GAA0546437.1"/>
    </source>
</evidence>
<reference evidence="1 2" key="1">
    <citation type="journal article" date="2019" name="Int. J. Syst. Evol. Microbiol.">
        <title>The Global Catalogue of Microorganisms (GCM) 10K type strain sequencing project: providing services to taxonomists for standard genome sequencing and annotation.</title>
        <authorList>
            <consortium name="The Broad Institute Genomics Platform"/>
            <consortium name="The Broad Institute Genome Sequencing Center for Infectious Disease"/>
            <person name="Wu L."/>
            <person name="Ma J."/>
        </authorList>
    </citation>
    <scope>NUCLEOTIDE SEQUENCE [LARGE SCALE GENOMIC DNA]</scope>
    <source>
        <strain evidence="1 2">JCM 10667</strain>
    </source>
</reference>
<dbReference type="Proteomes" id="UP001501427">
    <property type="component" value="Unassembled WGS sequence"/>
</dbReference>
<gene>
    <name evidence="1" type="ORF">GCM10009546_05630</name>
</gene>
<proteinExistence type="predicted"/>
<sequence>MERNARSWYWTDMAKPSVPPAARPVGARSRAAGGGIGWGGVGVPVTGRVAGQGLPGITA</sequence>
<accession>A0ABN1DL41</accession>
<name>A0ABN1DL41_9ACTN</name>
<comment type="caution">
    <text evidence="1">The sequence shown here is derived from an EMBL/GenBank/DDBJ whole genome shotgun (WGS) entry which is preliminary data.</text>
</comment>
<protein>
    <submittedName>
        <fullName evidence="1">Uncharacterized protein</fullName>
    </submittedName>
</protein>
<dbReference type="EMBL" id="BAAAHD010000002">
    <property type="protein sequence ID" value="GAA0546437.1"/>
    <property type="molecule type" value="Genomic_DNA"/>
</dbReference>
<keyword evidence="2" id="KW-1185">Reference proteome</keyword>
<organism evidence="1 2">
    <name type="scientific">Actinomadura livida</name>
    <dbReference type="NCBI Taxonomy" id="79909"/>
    <lineage>
        <taxon>Bacteria</taxon>
        <taxon>Bacillati</taxon>
        <taxon>Actinomycetota</taxon>
        <taxon>Actinomycetes</taxon>
        <taxon>Streptosporangiales</taxon>
        <taxon>Thermomonosporaceae</taxon>
        <taxon>Actinomadura</taxon>
    </lineage>
</organism>
<evidence type="ECO:0000313" key="2">
    <source>
        <dbReference type="Proteomes" id="UP001501427"/>
    </source>
</evidence>